<dbReference type="GO" id="GO:0003677">
    <property type="term" value="F:DNA binding"/>
    <property type="evidence" value="ECO:0007669"/>
    <property type="project" value="UniProtKB-KW"/>
</dbReference>
<dbReference type="GO" id="GO:0005634">
    <property type="term" value="C:nucleus"/>
    <property type="evidence" value="ECO:0007669"/>
    <property type="project" value="UniProtKB-SubCell"/>
</dbReference>
<evidence type="ECO:0000259" key="2">
    <source>
        <dbReference type="Pfam" id="PF00046"/>
    </source>
</evidence>
<name>A0A0R3U2N2_MESCO</name>
<keyword evidence="1" id="KW-0371">Homeobox</keyword>
<evidence type="ECO:0000313" key="5">
    <source>
        <dbReference type="WBParaSite" id="MCOS_0000074401-mRNA-1"/>
    </source>
</evidence>
<dbReference type="Gene3D" id="1.10.10.60">
    <property type="entry name" value="Homeodomain-like"/>
    <property type="match status" value="1"/>
</dbReference>
<dbReference type="EMBL" id="UXSR01000071">
    <property type="protein sequence ID" value="VDD74742.1"/>
    <property type="molecule type" value="Genomic_DNA"/>
</dbReference>
<keyword evidence="4" id="KW-1185">Reference proteome</keyword>
<dbReference type="AlphaFoldDB" id="A0A0R3U2N2"/>
<protein>
    <submittedName>
        <fullName evidence="5">Homeobox domain-containing protein</fullName>
    </submittedName>
</protein>
<dbReference type="InterPro" id="IPR001356">
    <property type="entry name" value="HD"/>
</dbReference>
<accession>A0A0R3U2N2</accession>
<reference evidence="3 4" key="2">
    <citation type="submission" date="2018-10" db="EMBL/GenBank/DDBJ databases">
        <authorList>
            <consortium name="Pathogen Informatics"/>
        </authorList>
    </citation>
    <scope>NUCLEOTIDE SEQUENCE [LARGE SCALE GENOMIC DNA]</scope>
</reference>
<dbReference type="SUPFAM" id="SSF46689">
    <property type="entry name" value="Homeodomain-like"/>
    <property type="match status" value="1"/>
</dbReference>
<gene>
    <name evidence="3" type="ORF">MCOS_LOCUS745</name>
</gene>
<evidence type="ECO:0000313" key="3">
    <source>
        <dbReference type="EMBL" id="VDD74742.1"/>
    </source>
</evidence>
<reference evidence="5" key="1">
    <citation type="submission" date="2017-02" db="UniProtKB">
        <authorList>
            <consortium name="WormBaseParasite"/>
        </authorList>
    </citation>
    <scope>IDENTIFICATION</scope>
</reference>
<keyword evidence="1" id="KW-0539">Nucleus</keyword>
<organism evidence="5">
    <name type="scientific">Mesocestoides corti</name>
    <name type="common">Flatworm</name>
    <dbReference type="NCBI Taxonomy" id="53468"/>
    <lineage>
        <taxon>Eukaryota</taxon>
        <taxon>Metazoa</taxon>
        <taxon>Spiralia</taxon>
        <taxon>Lophotrochozoa</taxon>
        <taxon>Platyhelminthes</taxon>
        <taxon>Cestoda</taxon>
        <taxon>Eucestoda</taxon>
        <taxon>Cyclophyllidea</taxon>
        <taxon>Mesocestoididae</taxon>
        <taxon>Mesocestoides</taxon>
    </lineage>
</organism>
<dbReference type="InterPro" id="IPR009057">
    <property type="entry name" value="Homeodomain-like_sf"/>
</dbReference>
<dbReference type="WBParaSite" id="MCOS_0000074401-mRNA-1">
    <property type="protein sequence ID" value="MCOS_0000074401-mRNA-1"/>
    <property type="gene ID" value="MCOS_0000074401"/>
</dbReference>
<sequence>MTVSNAAEMVQDTGISSVVNNGPRDLCIRHKSLPTPTVNQSSDGASDVPVACDGRGKVRVGFSEEQVRVLKERYLKSTYVSPSESAELARCLGLTDRQESLPISVPLRDLCKHFSYIPKMPYAQVAFYNSAAMNRK</sequence>
<keyword evidence="1" id="KW-0238">DNA-binding</keyword>
<evidence type="ECO:0000313" key="4">
    <source>
        <dbReference type="Proteomes" id="UP000267029"/>
    </source>
</evidence>
<comment type="subcellular location">
    <subcellularLocation>
        <location evidence="1">Nucleus</location>
    </subcellularLocation>
</comment>
<evidence type="ECO:0000256" key="1">
    <source>
        <dbReference type="RuleBase" id="RU000682"/>
    </source>
</evidence>
<feature type="domain" description="Homeobox" evidence="2">
    <location>
        <begin position="57"/>
        <end position="98"/>
    </location>
</feature>
<dbReference type="Proteomes" id="UP000267029">
    <property type="component" value="Unassembled WGS sequence"/>
</dbReference>
<proteinExistence type="predicted"/>
<dbReference type="CDD" id="cd00086">
    <property type="entry name" value="homeodomain"/>
    <property type="match status" value="1"/>
</dbReference>
<dbReference type="Pfam" id="PF00046">
    <property type="entry name" value="Homeodomain"/>
    <property type="match status" value="1"/>
</dbReference>